<dbReference type="RefSeq" id="WP_011771314.1">
    <property type="nucleotide sequence ID" value="NC_008709.1"/>
</dbReference>
<dbReference type="HOGENOM" id="CLU_1833554_0_0_6"/>
<dbReference type="STRING" id="357804.Ping_3060"/>
<protein>
    <submittedName>
        <fullName evidence="2">Uncharacterized protein</fullName>
    </submittedName>
</protein>
<feature type="chain" id="PRO_5002637634" evidence="1">
    <location>
        <begin position="19"/>
        <end position="140"/>
    </location>
</feature>
<dbReference type="EMBL" id="CP000510">
    <property type="protein sequence ID" value="ABM04760.1"/>
    <property type="molecule type" value="Genomic_DNA"/>
</dbReference>
<organism evidence="2 3">
    <name type="scientific">Psychromonas ingrahamii (strain DSM 17664 / CCUG 51855 / 37)</name>
    <dbReference type="NCBI Taxonomy" id="357804"/>
    <lineage>
        <taxon>Bacteria</taxon>
        <taxon>Pseudomonadati</taxon>
        <taxon>Pseudomonadota</taxon>
        <taxon>Gammaproteobacteria</taxon>
        <taxon>Alteromonadales</taxon>
        <taxon>Psychromonadaceae</taxon>
        <taxon>Psychromonas</taxon>
    </lineage>
</organism>
<evidence type="ECO:0000256" key="1">
    <source>
        <dbReference type="SAM" id="SignalP"/>
    </source>
</evidence>
<evidence type="ECO:0000313" key="2">
    <source>
        <dbReference type="EMBL" id="ABM04760.1"/>
    </source>
</evidence>
<dbReference type="AlphaFoldDB" id="A1SZ45"/>
<reference evidence="2 3" key="1">
    <citation type="submission" date="2007-01" db="EMBL/GenBank/DDBJ databases">
        <title>Complete sequence of Psychromonas ingrahamii 37.</title>
        <authorList>
            <consortium name="US DOE Joint Genome Institute"/>
            <person name="Copeland A."/>
            <person name="Lucas S."/>
            <person name="Lapidus A."/>
            <person name="Barry K."/>
            <person name="Detter J.C."/>
            <person name="Glavina del Rio T."/>
            <person name="Hammon N."/>
            <person name="Israni S."/>
            <person name="Dalin E."/>
            <person name="Tice H."/>
            <person name="Pitluck S."/>
            <person name="Thompson L.S."/>
            <person name="Brettin T."/>
            <person name="Bruce D."/>
            <person name="Han C."/>
            <person name="Tapia R."/>
            <person name="Schmutz J."/>
            <person name="Larimer F."/>
            <person name="Land M."/>
            <person name="Hauser L."/>
            <person name="Kyrpides N."/>
            <person name="Ivanova N."/>
            <person name="Staley J."/>
            <person name="Richardson P."/>
        </authorList>
    </citation>
    <scope>NUCLEOTIDE SEQUENCE [LARGE SCALE GENOMIC DNA]</scope>
    <source>
        <strain evidence="2 3">37</strain>
    </source>
</reference>
<name>A1SZ45_PSYIN</name>
<gene>
    <name evidence="2" type="ordered locus">Ping_3060</name>
</gene>
<keyword evidence="1" id="KW-0732">Signal</keyword>
<dbReference type="OrthoDB" id="6401077at2"/>
<accession>A1SZ45</accession>
<sequence length="140" mass="15259">MNKALFILFLFLSTPLSAANGQFTIEGHAVKEMTLSLGVSSIDFGDVYKDSEVESVLVDFYVNAEDTFDYTVELSNDDSSGTIQMSRSLSSGYTGGSLTYIETANGLDQRHDFYVDLATGNMSGDLAVTITVMVMYNNID</sequence>
<dbReference type="Proteomes" id="UP000000639">
    <property type="component" value="Chromosome"/>
</dbReference>
<evidence type="ECO:0000313" key="3">
    <source>
        <dbReference type="Proteomes" id="UP000000639"/>
    </source>
</evidence>
<feature type="signal peptide" evidence="1">
    <location>
        <begin position="1"/>
        <end position="18"/>
    </location>
</feature>
<proteinExistence type="predicted"/>
<dbReference type="KEGG" id="pin:Ping_3060"/>
<keyword evidence="3" id="KW-1185">Reference proteome</keyword>